<gene>
    <name evidence="1" type="ORF">A1355_13825</name>
</gene>
<dbReference type="CDD" id="cd01029">
    <property type="entry name" value="TOPRIM_primases"/>
    <property type="match status" value="1"/>
</dbReference>
<evidence type="ECO:0000313" key="1">
    <source>
        <dbReference type="EMBL" id="OAI12965.1"/>
    </source>
</evidence>
<dbReference type="OrthoDB" id="784829at2"/>
<dbReference type="Gene3D" id="3.40.1360.10">
    <property type="match status" value="1"/>
</dbReference>
<evidence type="ECO:0008006" key="3">
    <source>
        <dbReference type="Google" id="ProtNLM"/>
    </source>
</evidence>
<evidence type="ECO:0000313" key="2">
    <source>
        <dbReference type="Proteomes" id="UP000077628"/>
    </source>
</evidence>
<accession>A0A177N541</accession>
<dbReference type="Pfam" id="PF13148">
    <property type="entry name" value="DUF3987"/>
    <property type="match status" value="1"/>
</dbReference>
<protein>
    <recommendedName>
        <fullName evidence="3">Toprim domain-containing protein</fullName>
    </recommendedName>
</protein>
<organism evidence="1 2">
    <name type="scientific">Methylomonas koyamae</name>
    <dbReference type="NCBI Taxonomy" id="702114"/>
    <lineage>
        <taxon>Bacteria</taxon>
        <taxon>Pseudomonadati</taxon>
        <taxon>Pseudomonadota</taxon>
        <taxon>Gammaproteobacteria</taxon>
        <taxon>Methylococcales</taxon>
        <taxon>Methylococcaceae</taxon>
        <taxon>Methylomonas</taxon>
    </lineage>
</organism>
<sequence>MIELPKIYNQKPLVFGWTYHDANSQPLGAVGRYQAKGAKKDVVPFFRRRGADWVPGIDADPRPLFGLDRLAAHDKTKAVFIVEGEPCAAALQSIGLCAVTSLGGSQAAKKADWTPLNGFGAVYILPDIDEPGEKYAAEVAECLAALPQPPKVKTVCLPNLEKGGDVVDWLEGWVTGWDRFGPIDSGLHESLQAKLREVIASQAAPTAASNPSAATRGTWANPGEIRPKIPAVLPMTPELIPAPFRDWLADVSHRMQTPADFPVTSTIVIFSSVIGAGCGIRPKQRDGWEVIPNLWGACIGRPSVCLKSPSMKEALGILDRLQFVYGEMFEREKRSADFEGMVAGAVQKDLKSRLDKEAKKSTMDGRELDLLRAEYLEALEASEQQPTRRLFKTNETTIQSMTSLQAQNPRGLLVFRDELTGLLVKWDQENGADERAYFLEGWNGNGTYTDVKIARGVTEAKQICISLLGGIQPDKLKAYLHQAQSGGNDGMIQRLQLAVWPDEPKNWQLIDTAPNKEHKHRAFVILQKLAEMDFAEHGANFDRDHDDRPYYRFDEAGQAVFFEWLTELQTGKIPTEENPLMVEHFGKFRSLMPSLALIFHLIDIANGAPGGPVTEAAARLAVAWCDYLESHARRIYAMAESPEQEAAVKLASKIKAGGLPNPFTTRDIDRKGWHGLGKGAPVKEALEILAYEGWILEQPPEPQAVGRRPLPSFHINPLVLR</sequence>
<name>A0A177N541_9GAMM</name>
<dbReference type="STRING" id="702114.A1355_13825"/>
<keyword evidence="2" id="KW-1185">Reference proteome</keyword>
<comment type="caution">
    <text evidence="1">The sequence shown here is derived from an EMBL/GenBank/DDBJ whole genome shotgun (WGS) entry which is preliminary data.</text>
</comment>
<dbReference type="AlphaFoldDB" id="A0A177N541"/>
<dbReference type="InterPro" id="IPR025048">
    <property type="entry name" value="DUF3987"/>
</dbReference>
<dbReference type="Proteomes" id="UP000077628">
    <property type="component" value="Unassembled WGS sequence"/>
</dbReference>
<proteinExistence type="predicted"/>
<reference evidence="2" key="1">
    <citation type="submission" date="2016-03" db="EMBL/GenBank/DDBJ databases">
        <authorList>
            <person name="Heylen K."/>
            <person name="De Vos P."/>
            <person name="Vekeman B."/>
        </authorList>
    </citation>
    <scope>NUCLEOTIDE SEQUENCE [LARGE SCALE GENOMIC DNA]</scope>
    <source>
        <strain evidence="2">R-45383</strain>
    </source>
</reference>
<dbReference type="SUPFAM" id="SSF56731">
    <property type="entry name" value="DNA primase core"/>
    <property type="match status" value="1"/>
</dbReference>
<dbReference type="InterPro" id="IPR034154">
    <property type="entry name" value="TOPRIM_DnaG/twinkle"/>
</dbReference>
<dbReference type="EMBL" id="LUUK01000215">
    <property type="protein sequence ID" value="OAI12965.1"/>
    <property type="molecule type" value="Genomic_DNA"/>
</dbReference>
<dbReference type="RefSeq" id="WP_064031326.1">
    <property type="nucleotide sequence ID" value="NZ_LUUK01000215.1"/>
</dbReference>